<dbReference type="RefSeq" id="WP_344667514.1">
    <property type="nucleotide sequence ID" value="NZ_BAAAQN010000025.1"/>
</dbReference>
<keyword evidence="2" id="KW-1185">Reference proteome</keyword>
<proteinExistence type="predicted"/>
<sequence>MSPKTYQVITHGKFDVLTDEQRAALIAQADDHDLYKARFTEEGTVTYEPALLTFTFRCLVPATEETGEADVADVLSKAEHLAAAAIAELGGTCGDLRSAATDLSGIKIKRKGR</sequence>
<gene>
    <name evidence="1" type="ORF">GCM10009839_44080</name>
</gene>
<dbReference type="InterPro" id="IPR045778">
    <property type="entry name" value="DUF6204"/>
</dbReference>
<evidence type="ECO:0000313" key="2">
    <source>
        <dbReference type="Proteomes" id="UP001500751"/>
    </source>
</evidence>
<comment type="caution">
    <text evidence="1">The sequence shown here is derived from an EMBL/GenBank/DDBJ whole genome shotgun (WGS) entry which is preliminary data.</text>
</comment>
<protein>
    <submittedName>
        <fullName evidence="1">DUF6204 family protein</fullName>
    </submittedName>
</protein>
<dbReference type="Proteomes" id="UP001500751">
    <property type="component" value="Unassembled WGS sequence"/>
</dbReference>
<evidence type="ECO:0000313" key="1">
    <source>
        <dbReference type="EMBL" id="GAA2037861.1"/>
    </source>
</evidence>
<accession>A0ABP5G403</accession>
<organism evidence="1 2">
    <name type="scientific">Catenulispora yoronensis</name>
    <dbReference type="NCBI Taxonomy" id="450799"/>
    <lineage>
        <taxon>Bacteria</taxon>
        <taxon>Bacillati</taxon>
        <taxon>Actinomycetota</taxon>
        <taxon>Actinomycetes</taxon>
        <taxon>Catenulisporales</taxon>
        <taxon>Catenulisporaceae</taxon>
        <taxon>Catenulispora</taxon>
    </lineage>
</organism>
<dbReference type="Pfam" id="PF19707">
    <property type="entry name" value="DUF6204"/>
    <property type="match status" value="1"/>
</dbReference>
<name>A0ABP5G403_9ACTN</name>
<dbReference type="EMBL" id="BAAAQN010000025">
    <property type="protein sequence ID" value="GAA2037861.1"/>
    <property type="molecule type" value="Genomic_DNA"/>
</dbReference>
<reference evidence="2" key="1">
    <citation type="journal article" date="2019" name="Int. J. Syst. Evol. Microbiol.">
        <title>The Global Catalogue of Microorganisms (GCM) 10K type strain sequencing project: providing services to taxonomists for standard genome sequencing and annotation.</title>
        <authorList>
            <consortium name="The Broad Institute Genomics Platform"/>
            <consortium name="The Broad Institute Genome Sequencing Center for Infectious Disease"/>
            <person name="Wu L."/>
            <person name="Ma J."/>
        </authorList>
    </citation>
    <scope>NUCLEOTIDE SEQUENCE [LARGE SCALE GENOMIC DNA]</scope>
    <source>
        <strain evidence="2">JCM 16014</strain>
    </source>
</reference>